<dbReference type="GO" id="GO:0046559">
    <property type="term" value="F:alpha-glucuronidase activity"/>
    <property type="evidence" value="ECO:0007669"/>
    <property type="project" value="InterPro"/>
</dbReference>
<dbReference type="Gene3D" id="3.90.1330.10">
    <property type="entry name" value="Alpha-glucuronidase, C-terminal domain"/>
    <property type="match status" value="1"/>
</dbReference>
<name>A0A356W9R9_9PROT</name>
<dbReference type="InterPro" id="IPR011099">
    <property type="entry name" value="Glyco_hydro_67_C"/>
</dbReference>
<dbReference type="PANTHER" id="PTHR39207">
    <property type="entry name" value="ALPHA-GLUCURONIDASE A"/>
    <property type="match status" value="1"/>
</dbReference>
<dbReference type="InterPro" id="IPR017853">
    <property type="entry name" value="GH"/>
</dbReference>
<organism evidence="2 3">
    <name type="scientific">Hyphomonas atlantica</name>
    <dbReference type="NCBI Taxonomy" id="1280948"/>
    <lineage>
        <taxon>Bacteria</taxon>
        <taxon>Pseudomonadati</taxon>
        <taxon>Pseudomonadota</taxon>
        <taxon>Alphaproteobacteria</taxon>
        <taxon>Hyphomonadales</taxon>
        <taxon>Hyphomonadaceae</taxon>
        <taxon>Hyphomonas</taxon>
    </lineage>
</organism>
<feature type="domain" description="Glycosyl hydrolase family 67 C-terminal" evidence="1">
    <location>
        <begin position="2"/>
        <end position="78"/>
    </location>
</feature>
<gene>
    <name evidence="2" type="ORF">DD728_14555</name>
</gene>
<protein>
    <submittedName>
        <fullName evidence="2">Alpha-glucuronidase</fullName>
    </submittedName>
</protein>
<reference evidence="2 3" key="1">
    <citation type="journal article" date="2018" name="Nat. Biotechnol.">
        <title>A standardized bacterial taxonomy based on genome phylogeny substantially revises the tree of life.</title>
        <authorList>
            <person name="Parks D.H."/>
            <person name="Chuvochina M."/>
            <person name="Waite D.W."/>
            <person name="Rinke C."/>
            <person name="Skarshewski A."/>
            <person name="Chaumeil P.A."/>
            <person name="Hugenholtz P."/>
        </authorList>
    </citation>
    <scope>NUCLEOTIDE SEQUENCE [LARGE SCALE GENOMIC DNA]</scope>
    <source>
        <strain evidence="2">UBA10378</strain>
    </source>
</reference>
<dbReference type="Proteomes" id="UP000263957">
    <property type="component" value="Unassembled WGS sequence"/>
</dbReference>
<evidence type="ECO:0000313" key="3">
    <source>
        <dbReference type="Proteomes" id="UP000263957"/>
    </source>
</evidence>
<accession>A0A356W9R9</accession>
<dbReference type="GO" id="GO:0045493">
    <property type="term" value="P:xylan catabolic process"/>
    <property type="evidence" value="ECO:0007669"/>
    <property type="project" value="InterPro"/>
</dbReference>
<evidence type="ECO:0000259" key="1">
    <source>
        <dbReference type="Pfam" id="PF07477"/>
    </source>
</evidence>
<dbReference type="SUPFAM" id="SSF51445">
    <property type="entry name" value="(Trans)glycosidases"/>
    <property type="match status" value="1"/>
</dbReference>
<evidence type="ECO:0000313" key="2">
    <source>
        <dbReference type="EMBL" id="HBQ50073.1"/>
    </source>
</evidence>
<dbReference type="InterPro" id="IPR037054">
    <property type="entry name" value="A-glucoronidase_C_sf"/>
</dbReference>
<comment type="caution">
    <text evidence="2">The sequence shown here is derived from an EMBL/GenBank/DDBJ whole genome shotgun (WGS) entry which is preliminary data.</text>
</comment>
<dbReference type="AlphaFoldDB" id="A0A356W9R9"/>
<feature type="non-terminal residue" evidence="2">
    <location>
        <position position="1"/>
    </location>
</feature>
<proteinExistence type="predicted"/>
<dbReference type="EMBL" id="DOGS01000290">
    <property type="protein sequence ID" value="HBQ50073.1"/>
    <property type="molecule type" value="Genomic_DNA"/>
</dbReference>
<dbReference type="GO" id="GO:0005576">
    <property type="term" value="C:extracellular region"/>
    <property type="evidence" value="ECO:0007669"/>
    <property type="project" value="InterPro"/>
</dbReference>
<dbReference type="Pfam" id="PF07477">
    <property type="entry name" value="Glyco_hydro_67C"/>
    <property type="match status" value="1"/>
</dbReference>
<dbReference type="PANTHER" id="PTHR39207:SF1">
    <property type="entry name" value="ALPHA-GLUCURONIDASE A"/>
    <property type="match status" value="1"/>
</dbReference>
<sequence length="102" mass="11733">ELDNGNTVWEELVRRYDLGVSQVEDMQTVWHSLEHEVDAERFEQVSAFLAIQHQEAIWWRDASIAYWQSVNGLPLPEDVAAPARDLDYYKSLSFPNAPGQGE</sequence>
<dbReference type="GO" id="GO:0033939">
    <property type="term" value="F:xylan alpha-1,2-glucuronosidase activity"/>
    <property type="evidence" value="ECO:0007669"/>
    <property type="project" value="TreeGrafter"/>
</dbReference>